<dbReference type="InterPro" id="IPR050833">
    <property type="entry name" value="Poly_Biosynth_Transport"/>
</dbReference>
<evidence type="ECO:0000256" key="6">
    <source>
        <dbReference type="SAM" id="Phobius"/>
    </source>
</evidence>
<sequence>MIKNLILSLSNKFSNVILKLIVTVLIARNLGPDGFGDYSLFLTVSASTTLIFLFGTHNFLLNRSKNIITIRKYNNIIRKYYFIIFILMFFISFIAFGFFYNLINATILALFFSVQYLFFVYQYQFMALNLYNKLVVYNVIFYLVLIICSAVFTPNNFIIYLLFYSAAGITAIVSYSNILIPRNLKLSRMDLLLLRYQFRISSKNFLIDINSIIQQRLDFFILYFFGGSYVAGIFAAVKNISESILYIPKSIQPIIIQEKNDTQLYKLFKIINLVLVFIMIVGILFSQTILTLVFGSNYEDGNIILKITFIIIYIYSLTLILSAEYIRQNIQSIALRKSVITTIVMIIILLIASQFDHILLSISLGTLISYLVLLLLLFLSSYIPFNIFHIAIKDIKYYYRVLPNKFKQKNYKE</sequence>
<dbReference type="EMBL" id="CP024848">
    <property type="protein sequence ID" value="AXI10468.1"/>
    <property type="molecule type" value="Genomic_DNA"/>
</dbReference>
<dbReference type="PANTHER" id="PTHR30250">
    <property type="entry name" value="PST FAMILY PREDICTED COLANIC ACID TRANSPORTER"/>
    <property type="match status" value="1"/>
</dbReference>
<dbReference type="OrthoDB" id="103403at2"/>
<feature type="transmembrane region" description="Helical" evidence="6">
    <location>
        <begin position="12"/>
        <end position="28"/>
    </location>
</feature>
<dbReference type="Proteomes" id="UP000253908">
    <property type="component" value="Chromosome"/>
</dbReference>
<evidence type="ECO:0000256" key="3">
    <source>
        <dbReference type="ARBA" id="ARBA00022692"/>
    </source>
</evidence>
<keyword evidence="4 6" id="KW-1133">Transmembrane helix</keyword>
<proteinExistence type="predicted"/>
<evidence type="ECO:0000256" key="5">
    <source>
        <dbReference type="ARBA" id="ARBA00023136"/>
    </source>
</evidence>
<name>A0A345PKD8_9BACI</name>
<feature type="transmembrane region" description="Helical" evidence="6">
    <location>
        <begin position="338"/>
        <end position="355"/>
    </location>
</feature>
<feature type="transmembrane region" description="Helical" evidence="6">
    <location>
        <begin position="307"/>
        <end position="326"/>
    </location>
</feature>
<evidence type="ECO:0000313" key="7">
    <source>
        <dbReference type="EMBL" id="AXI10468.1"/>
    </source>
</evidence>
<keyword evidence="2" id="KW-1003">Cell membrane</keyword>
<keyword evidence="5 6" id="KW-0472">Membrane</keyword>
<evidence type="ECO:0000256" key="4">
    <source>
        <dbReference type="ARBA" id="ARBA00022989"/>
    </source>
</evidence>
<reference evidence="8" key="1">
    <citation type="submission" date="2017-11" db="EMBL/GenBank/DDBJ databases">
        <authorList>
            <person name="Zhu W."/>
        </authorList>
    </citation>
    <scope>NUCLEOTIDE SEQUENCE [LARGE SCALE GENOMIC DNA]</scope>
    <source>
        <strain evidence="8">160</strain>
    </source>
</reference>
<comment type="subcellular location">
    <subcellularLocation>
        <location evidence="1">Cell membrane</location>
        <topology evidence="1">Multi-pass membrane protein</topology>
    </subcellularLocation>
</comment>
<dbReference type="KEGG" id="ocn:CUC15_16675"/>
<evidence type="ECO:0000313" key="8">
    <source>
        <dbReference type="Proteomes" id="UP000253908"/>
    </source>
</evidence>
<gene>
    <name evidence="7" type="ORF">CUC15_16675</name>
</gene>
<evidence type="ECO:0000256" key="2">
    <source>
        <dbReference type="ARBA" id="ARBA00022475"/>
    </source>
</evidence>
<keyword evidence="8" id="KW-1185">Reference proteome</keyword>
<feature type="transmembrane region" description="Helical" evidence="6">
    <location>
        <begin position="80"/>
        <end position="99"/>
    </location>
</feature>
<organism evidence="7 8">
    <name type="scientific">Oceanobacillus zhaokaii</name>
    <dbReference type="NCBI Taxonomy" id="2052660"/>
    <lineage>
        <taxon>Bacteria</taxon>
        <taxon>Bacillati</taxon>
        <taxon>Bacillota</taxon>
        <taxon>Bacilli</taxon>
        <taxon>Bacillales</taxon>
        <taxon>Bacillaceae</taxon>
        <taxon>Oceanobacillus</taxon>
    </lineage>
</organism>
<dbReference type="GO" id="GO:0005886">
    <property type="term" value="C:plasma membrane"/>
    <property type="evidence" value="ECO:0007669"/>
    <property type="project" value="UniProtKB-SubCell"/>
</dbReference>
<evidence type="ECO:0000256" key="1">
    <source>
        <dbReference type="ARBA" id="ARBA00004651"/>
    </source>
</evidence>
<keyword evidence="3 6" id="KW-0812">Transmembrane</keyword>
<protein>
    <recommendedName>
        <fullName evidence="9">Polysaccharide biosynthesis protein C-terminal domain-containing protein</fullName>
    </recommendedName>
</protein>
<feature type="transmembrane region" description="Helical" evidence="6">
    <location>
        <begin position="367"/>
        <end position="392"/>
    </location>
</feature>
<dbReference type="RefSeq" id="WP_114917753.1">
    <property type="nucleotide sequence ID" value="NZ_CP024848.1"/>
</dbReference>
<dbReference type="PANTHER" id="PTHR30250:SF11">
    <property type="entry name" value="O-ANTIGEN TRANSPORTER-RELATED"/>
    <property type="match status" value="1"/>
</dbReference>
<feature type="transmembrane region" description="Helical" evidence="6">
    <location>
        <begin position="105"/>
        <end position="123"/>
    </location>
</feature>
<evidence type="ECO:0008006" key="9">
    <source>
        <dbReference type="Google" id="ProtNLM"/>
    </source>
</evidence>
<feature type="transmembrane region" description="Helical" evidence="6">
    <location>
        <begin position="270"/>
        <end position="295"/>
    </location>
</feature>
<dbReference type="AlphaFoldDB" id="A0A345PKD8"/>
<feature type="transmembrane region" description="Helical" evidence="6">
    <location>
        <begin position="158"/>
        <end position="180"/>
    </location>
</feature>
<accession>A0A345PKD8</accession>
<feature type="transmembrane region" description="Helical" evidence="6">
    <location>
        <begin position="135"/>
        <end position="152"/>
    </location>
</feature>
<feature type="transmembrane region" description="Helical" evidence="6">
    <location>
        <begin position="40"/>
        <end position="60"/>
    </location>
</feature>